<dbReference type="InterPro" id="IPR016181">
    <property type="entry name" value="Acyl_CoA_acyltransferase"/>
</dbReference>
<sequence length="365" mass="40873">MSSELSLLQKLPHQKRTMPFEIVEESLDVARDDAIAVLDATRQHAVDRSRFQWLYCDNPDGPAVLWAIRKTETGEMAGFTVALPRRMLVDGQLHRAWNGADFSILPRFRTLGLALKLRRAAKNGVDDQRVDFLYAHPNEKMAVIHAKVGHSPIGEMVRYAKVLRTAPYIQRKVGNSALAAVGGAMLDPLLRIAGAETRHRAKCNTSLMDIANIDERFDELFNNAAPQRGVIGVRDSSYLRWRYAENPLETAQVIIAEQNGQLCGYLVMTTQEDMGVIKDLFPMDRPEVARDLLVTAIQQGRKQGLNSLSFTMLCSNPLVSSLVEFGFRQRSGLSQMYGYAPESSELRATVLDAKAWWLTVGDRDV</sequence>
<evidence type="ECO:0000313" key="2">
    <source>
        <dbReference type="Proteomes" id="UP000320735"/>
    </source>
</evidence>
<dbReference type="AlphaFoldDB" id="A0A5C6BPU7"/>
<dbReference type="EMBL" id="SJPP01000001">
    <property type="protein sequence ID" value="TWU12624.1"/>
    <property type="molecule type" value="Genomic_DNA"/>
</dbReference>
<organism evidence="1 2">
    <name type="scientific">Symmachiella macrocystis</name>
    <dbReference type="NCBI Taxonomy" id="2527985"/>
    <lineage>
        <taxon>Bacteria</taxon>
        <taxon>Pseudomonadati</taxon>
        <taxon>Planctomycetota</taxon>
        <taxon>Planctomycetia</taxon>
        <taxon>Planctomycetales</taxon>
        <taxon>Planctomycetaceae</taxon>
        <taxon>Symmachiella</taxon>
    </lineage>
</organism>
<gene>
    <name evidence="1" type="ORF">CA54_14480</name>
</gene>
<proteinExistence type="predicted"/>
<comment type="caution">
    <text evidence="1">The sequence shown here is derived from an EMBL/GenBank/DDBJ whole genome shotgun (WGS) entry which is preliminary data.</text>
</comment>
<dbReference type="SUPFAM" id="SSF55729">
    <property type="entry name" value="Acyl-CoA N-acyltransferases (Nat)"/>
    <property type="match status" value="1"/>
</dbReference>
<dbReference type="Proteomes" id="UP000320735">
    <property type="component" value="Unassembled WGS sequence"/>
</dbReference>
<keyword evidence="2" id="KW-1185">Reference proteome</keyword>
<accession>A0A5C6BPU7</accession>
<protein>
    <submittedName>
        <fullName evidence="1">Uncharacterized protein</fullName>
    </submittedName>
</protein>
<name>A0A5C6BPU7_9PLAN</name>
<reference evidence="1 2" key="1">
    <citation type="submission" date="2019-02" db="EMBL/GenBank/DDBJ databases">
        <title>Deep-cultivation of Planctomycetes and their phenomic and genomic characterization uncovers novel biology.</title>
        <authorList>
            <person name="Wiegand S."/>
            <person name="Jogler M."/>
            <person name="Boedeker C."/>
            <person name="Pinto D."/>
            <person name="Vollmers J."/>
            <person name="Rivas-Marin E."/>
            <person name="Kohn T."/>
            <person name="Peeters S.H."/>
            <person name="Heuer A."/>
            <person name="Rast P."/>
            <person name="Oberbeckmann S."/>
            <person name="Bunk B."/>
            <person name="Jeske O."/>
            <person name="Meyerdierks A."/>
            <person name="Storesund J.E."/>
            <person name="Kallscheuer N."/>
            <person name="Luecker S."/>
            <person name="Lage O.M."/>
            <person name="Pohl T."/>
            <person name="Merkel B.J."/>
            <person name="Hornburger P."/>
            <person name="Mueller R.-W."/>
            <person name="Bruemmer F."/>
            <person name="Labrenz M."/>
            <person name="Spormann A.M."/>
            <person name="Op Den Camp H."/>
            <person name="Overmann J."/>
            <person name="Amann R."/>
            <person name="Jetten M.S.M."/>
            <person name="Mascher T."/>
            <person name="Medema M.H."/>
            <person name="Devos D.P."/>
            <person name="Kaster A.-K."/>
            <person name="Ovreas L."/>
            <person name="Rohde M."/>
            <person name="Galperin M.Y."/>
            <person name="Jogler C."/>
        </authorList>
    </citation>
    <scope>NUCLEOTIDE SEQUENCE [LARGE SCALE GENOMIC DNA]</scope>
    <source>
        <strain evidence="1 2">CA54</strain>
    </source>
</reference>
<evidence type="ECO:0000313" key="1">
    <source>
        <dbReference type="EMBL" id="TWU12624.1"/>
    </source>
</evidence>